<protein>
    <recommendedName>
        <fullName evidence="3">Immunoglobulin-like domain of spore germination</fullName>
    </recommendedName>
</protein>
<dbReference type="EMBL" id="JBHRSA010000041">
    <property type="protein sequence ID" value="MFC3040639.1"/>
    <property type="molecule type" value="Genomic_DNA"/>
</dbReference>
<reference evidence="2" key="1">
    <citation type="journal article" date="2019" name="Int. J. Syst. Evol. Microbiol.">
        <title>The Global Catalogue of Microorganisms (GCM) 10K type strain sequencing project: providing services to taxonomists for standard genome sequencing and annotation.</title>
        <authorList>
            <consortium name="The Broad Institute Genomics Platform"/>
            <consortium name="The Broad Institute Genome Sequencing Center for Infectious Disease"/>
            <person name="Wu L."/>
            <person name="Ma J."/>
        </authorList>
    </citation>
    <scope>NUCLEOTIDE SEQUENCE [LARGE SCALE GENOMIC DNA]</scope>
    <source>
        <strain evidence="2">KCTC 13128</strain>
    </source>
</reference>
<dbReference type="PROSITE" id="PS51257">
    <property type="entry name" value="PROKAR_LIPOPROTEIN"/>
    <property type="match status" value="1"/>
</dbReference>
<dbReference type="CDD" id="cd13120">
    <property type="entry name" value="BF2867_like_N"/>
    <property type="match status" value="1"/>
</dbReference>
<evidence type="ECO:0000313" key="1">
    <source>
        <dbReference type="EMBL" id="MFC3040639.1"/>
    </source>
</evidence>
<dbReference type="Proteomes" id="UP001595279">
    <property type="component" value="Unassembled WGS sequence"/>
</dbReference>
<keyword evidence="2" id="KW-1185">Reference proteome</keyword>
<gene>
    <name evidence="1" type="ORF">ACFOGI_10310</name>
</gene>
<evidence type="ECO:0008006" key="3">
    <source>
        <dbReference type="Google" id="ProtNLM"/>
    </source>
</evidence>
<comment type="caution">
    <text evidence="1">The sequence shown here is derived from an EMBL/GenBank/DDBJ whole genome shotgun (WGS) entry which is preliminary data.</text>
</comment>
<proteinExistence type="predicted"/>
<organism evidence="1 2">
    <name type="scientific">Virgibacillus xinjiangensis</name>
    <dbReference type="NCBI Taxonomy" id="393090"/>
    <lineage>
        <taxon>Bacteria</taxon>
        <taxon>Bacillati</taxon>
        <taxon>Bacillota</taxon>
        <taxon>Bacilli</taxon>
        <taxon>Bacillales</taxon>
        <taxon>Bacillaceae</taxon>
        <taxon>Virgibacillus</taxon>
    </lineage>
</organism>
<dbReference type="RefSeq" id="WP_390272055.1">
    <property type="nucleotide sequence ID" value="NZ_JBHRSA010000041.1"/>
</dbReference>
<name>A0ABV7CW04_9BACI</name>
<evidence type="ECO:0000313" key="2">
    <source>
        <dbReference type="Proteomes" id="UP001595279"/>
    </source>
</evidence>
<accession>A0ABV7CW04</accession>
<sequence>MKHILILFAAVAFLVGCSGGDETEGTENQAAEQESSPAVSLRNIDVLTTGGEIQLTAEAKTTEDEIYYKMEQGETLLVEETGFSPEESEQEWGEFQLNIEMPEELDPSDEAEAPIITIFAKDQQGELVNPNYIPVDMNMDE</sequence>